<feature type="compositionally biased region" description="Basic and acidic residues" evidence="11">
    <location>
        <begin position="159"/>
        <end position="184"/>
    </location>
</feature>
<dbReference type="GO" id="GO:0009288">
    <property type="term" value="C:bacterial-type flagellum"/>
    <property type="evidence" value="ECO:0007669"/>
    <property type="project" value="InterPro"/>
</dbReference>
<evidence type="ECO:0000256" key="2">
    <source>
        <dbReference type="ARBA" id="ARBA00010004"/>
    </source>
</evidence>
<accession>D5HCJ8</accession>
<keyword evidence="12" id="KW-0969">Cilium</keyword>
<feature type="region of interest" description="Disordered" evidence="11">
    <location>
        <begin position="1"/>
        <end position="42"/>
    </location>
</feature>
<dbReference type="GO" id="GO:0044781">
    <property type="term" value="P:bacterial-type flagellum organization"/>
    <property type="evidence" value="ECO:0007669"/>
    <property type="project" value="UniProtKB-KW"/>
</dbReference>
<name>D5HCJ8_SALRM</name>
<dbReference type="Gene3D" id="1.10.287.1700">
    <property type="match status" value="1"/>
</dbReference>
<dbReference type="InterPro" id="IPR053716">
    <property type="entry name" value="Flag_assembly_chemotaxis_eff"/>
</dbReference>
<dbReference type="Pfam" id="PF02050">
    <property type="entry name" value="FliJ"/>
    <property type="match status" value="1"/>
</dbReference>
<dbReference type="InterPro" id="IPR012823">
    <property type="entry name" value="Flagell_FliJ"/>
</dbReference>
<proteinExistence type="inferred from homology"/>
<keyword evidence="8" id="KW-0653">Protein transport</keyword>
<comment type="similarity">
    <text evidence="2">Belongs to the FliJ family.</text>
</comment>
<organism evidence="12 13">
    <name type="scientific">Salinibacter ruber (strain M8)</name>
    <dbReference type="NCBI Taxonomy" id="761659"/>
    <lineage>
        <taxon>Bacteria</taxon>
        <taxon>Pseudomonadati</taxon>
        <taxon>Rhodothermota</taxon>
        <taxon>Rhodothermia</taxon>
        <taxon>Rhodothermales</taxon>
        <taxon>Salinibacteraceae</taxon>
        <taxon>Salinibacter</taxon>
    </lineage>
</organism>
<evidence type="ECO:0000256" key="1">
    <source>
        <dbReference type="ARBA" id="ARBA00004413"/>
    </source>
</evidence>
<evidence type="ECO:0000313" key="13">
    <source>
        <dbReference type="Proteomes" id="UP000000933"/>
    </source>
</evidence>
<evidence type="ECO:0000256" key="3">
    <source>
        <dbReference type="ARBA" id="ARBA00020392"/>
    </source>
</evidence>
<keyword evidence="10" id="KW-1006">Bacterial flagellum protein export</keyword>
<evidence type="ECO:0000256" key="7">
    <source>
        <dbReference type="ARBA" id="ARBA00022795"/>
    </source>
</evidence>
<keyword evidence="6" id="KW-0145">Chemotaxis</keyword>
<dbReference type="GO" id="GO:0006935">
    <property type="term" value="P:chemotaxis"/>
    <property type="evidence" value="ECO:0007669"/>
    <property type="project" value="UniProtKB-KW"/>
</dbReference>
<keyword evidence="7" id="KW-1005">Bacterial flagellum biogenesis</keyword>
<feature type="compositionally biased region" description="Basic and acidic residues" evidence="11">
    <location>
        <begin position="192"/>
        <end position="206"/>
    </location>
</feature>
<reference evidence="12 13" key="1">
    <citation type="journal article" date="2010" name="ISME J.">
        <title>Fine-scale evolution: genomic, phenotypic and ecological differentiation in two coexisting Salinibacter ruber strains.</title>
        <authorList>
            <person name="Pena A."/>
            <person name="Teeling H."/>
            <person name="Huerta-Cepas J."/>
            <person name="Santos F."/>
            <person name="Yarza P."/>
            <person name="Brito-Echeverria J."/>
            <person name="Lucio M."/>
            <person name="Schmitt-Kopplin P."/>
            <person name="Meseguer I."/>
            <person name="Schenowitz C."/>
            <person name="Dossat C."/>
            <person name="Barbe V."/>
            <person name="Dopazo J."/>
            <person name="Rossello-Mora R."/>
            <person name="Schuler M."/>
            <person name="Glockner F.O."/>
            <person name="Amann R."/>
            <person name="Gabaldon T."/>
            <person name="Anton J."/>
        </authorList>
    </citation>
    <scope>NUCLEOTIDE SEQUENCE [LARGE SCALE GENOMIC DNA]</scope>
    <source>
        <strain evidence="12 13">M8</strain>
    </source>
</reference>
<dbReference type="KEGG" id="srm:SRM_02832"/>
<keyword evidence="12" id="KW-0966">Cell projection</keyword>
<keyword evidence="12" id="KW-0282">Flagellum</keyword>
<evidence type="ECO:0000256" key="6">
    <source>
        <dbReference type="ARBA" id="ARBA00022500"/>
    </source>
</evidence>
<evidence type="ECO:0000256" key="11">
    <source>
        <dbReference type="SAM" id="MobiDB-lite"/>
    </source>
</evidence>
<evidence type="ECO:0000256" key="8">
    <source>
        <dbReference type="ARBA" id="ARBA00022927"/>
    </source>
</evidence>
<evidence type="ECO:0000256" key="4">
    <source>
        <dbReference type="ARBA" id="ARBA00022448"/>
    </source>
</evidence>
<protein>
    <recommendedName>
        <fullName evidence="3">Flagellar FliJ protein</fullName>
    </recommendedName>
</protein>
<evidence type="ECO:0000256" key="10">
    <source>
        <dbReference type="ARBA" id="ARBA00023225"/>
    </source>
</evidence>
<comment type="subcellular location">
    <subcellularLocation>
        <location evidence="1">Cell membrane</location>
        <topology evidence="1">Peripheral membrane protein</topology>
        <orientation evidence="1">Cytoplasmic side</orientation>
    </subcellularLocation>
</comment>
<keyword evidence="5" id="KW-1003">Cell membrane</keyword>
<keyword evidence="9" id="KW-0472">Membrane</keyword>
<dbReference type="EMBL" id="FP565814">
    <property type="protein sequence ID" value="CBH25753.1"/>
    <property type="molecule type" value="Genomic_DNA"/>
</dbReference>
<feature type="region of interest" description="Disordered" evidence="11">
    <location>
        <begin position="159"/>
        <end position="206"/>
    </location>
</feature>
<reference evidence="13" key="2">
    <citation type="submission" date="2010-04" db="EMBL/GenBank/DDBJ databases">
        <title>Genome sequence of Salinibacter ruber M8.</title>
        <authorList>
            <consortium name="Genoscope"/>
        </authorList>
    </citation>
    <scope>NUCLEOTIDE SEQUENCE [LARGE SCALE GENOMIC DNA]</scope>
    <source>
        <strain evidence="13">M8</strain>
    </source>
</reference>
<dbReference type="Proteomes" id="UP000000933">
    <property type="component" value="Chromosome"/>
</dbReference>
<dbReference type="GO" id="GO:0015031">
    <property type="term" value="P:protein transport"/>
    <property type="evidence" value="ECO:0007669"/>
    <property type="project" value="UniProtKB-KW"/>
</dbReference>
<evidence type="ECO:0000256" key="5">
    <source>
        <dbReference type="ARBA" id="ARBA00022475"/>
    </source>
</evidence>
<evidence type="ECO:0000256" key="9">
    <source>
        <dbReference type="ARBA" id="ARBA00023136"/>
    </source>
</evidence>
<dbReference type="GO" id="GO:0071973">
    <property type="term" value="P:bacterial-type flagellum-dependent cell motility"/>
    <property type="evidence" value="ECO:0007669"/>
    <property type="project" value="InterPro"/>
</dbReference>
<dbReference type="HOGENOM" id="CLU_1467224_0_0_10"/>
<evidence type="ECO:0000313" key="12">
    <source>
        <dbReference type="EMBL" id="CBH25753.1"/>
    </source>
</evidence>
<dbReference type="GO" id="GO:0005886">
    <property type="term" value="C:plasma membrane"/>
    <property type="evidence" value="ECO:0007669"/>
    <property type="project" value="UniProtKB-SubCell"/>
</dbReference>
<keyword evidence="4" id="KW-0813">Transport</keyword>
<sequence length="206" mass="23641">MYGTQAEGLAPELAPAGYRPVRMPPETDRPSPGGCTPPRPPSHCVLSLHSSLKMPGKKFRFSLQKVLELRQHETEKARQALADAERALEQKEDALEQAEGHLAECRRRVDEARRQDPARIQQADAFRQAARQTVEETRDAVEACRERVEQARAELRERRRAEEALEELRSQERDQHDREQKKASEAFFDEQATLRHDRTDEALSLL</sequence>
<gene>
    <name evidence="12" type="primary">fliJ</name>
    <name evidence="12" type="ordered locus">SRM_02832</name>
</gene>
<dbReference type="AlphaFoldDB" id="D5HCJ8"/>